<keyword evidence="1" id="KW-0732">Signal</keyword>
<feature type="chain" id="PRO_5038773505" evidence="1">
    <location>
        <begin position="28"/>
        <end position="192"/>
    </location>
</feature>
<dbReference type="RefSeq" id="WP_024571091.1">
    <property type="nucleotide sequence ID" value="NZ_CP021122.1"/>
</dbReference>
<accession>A0A1U4A6G2</accession>
<protein>
    <submittedName>
        <fullName evidence="2">Putative liporotein LppU</fullName>
    </submittedName>
</protein>
<dbReference type="AlphaFoldDB" id="A0A1U4A6G2"/>
<dbReference type="EMBL" id="FVGW01000006">
    <property type="protein sequence ID" value="SKM30679.1"/>
    <property type="molecule type" value="Genomic_DNA"/>
</dbReference>
<evidence type="ECO:0000256" key="1">
    <source>
        <dbReference type="SAM" id="SignalP"/>
    </source>
</evidence>
<dbReference type="Proteomes" id="UP000190074">
    <property type="component" value="Unassembled WGS sequence"/>
</dbReference>
<evidence type="ECO:0000313" key="2">
    <source>
        <dbReference type="EMBL" id="SKM30679.1"/>
    </source>
</evidence>
<name>A0A1U4A6G2_9MYCO</name>
<feature type="signal peptide" evidence="1">
    <location>
        <begin position="1"/>
        <end position="27"/>
    </location>
</feature>
<evidence type="ECO:0000313" key="3">
    <source>
        <dbReference type="Proteomes" id="UP000190074"/>
    </source>
</evidence>
<sequence>MIAFGSADVLKTACNALVLCVIGVAAAGCAGGTSQPSSVESGNFSEIPGQFPTPAVLTANGQAEAPVGGCVNLSGPLVNASLKVVDCGSEQHTYRIIRRVNVPRECGDTDRSVYSNSRATGQYTACLDLAWDASSCLSLGAPVTKVACSDVSAPKKIKPLKVILDTTTLEGCADGGYVHQQRRFTVCTQSLP</sequence>
<proteinExistence type="predicted"/>
<gene>
    <name evidence="2" type="ORF">SAMEA2259716_03511</name>
</gene>
<organism evidence="2 3">
    <name type="scientific">Mycobacteroides abscessus subsp. massiliense</name>
    <dbReference type="NCBI Taxonomy" id="1962118"/>
    <lineage>
        <taxon>Bacteria</taxon>
        <taxon>Bacillati</taxon>
        <taxon>Actinomycetota</taxon>
        <taxon>Actinomycetes</taxon>
        <taxon>Mycobacteriales</taxon>
        <taxon>Mycobacteriaceae</taxon>
        <taxon>Mycobacteroides</taxon>
        <taxon>Mycobacteroides abscessus</taxon>
    </lineage>
</organism>
<reference evidence="2 3" key="1">
    <citation type="submission" date="2016-11" db="EMBL/GenBank/DDBJ databases">
        <authorList>
            <consortium name="Pathogen Informatics"/>
        </authorList>
    </citation>
    <scope>NUCLEOTIDE SEQUENCE [LARGE SCALE GENOMIC DNA]</scope>
    <source>
        <strain evidence="2 3">911</strain>
    </source>
</reference>